<name>A0ABY4T2V4_9GAMM</name>
<keyword evidence="4" id="KW-0804">Transcription</keyword>
<dbReference type="PANTHER" id="PTHR30537:SF3">
    <property type="entry name" value="TRANSCRIPTIONAL REGULATORY PROTEIN"/>
    <property type="match status" value="1"/>
</dbReference>
<protein>
    <submittedName>
        <fullName evidence="6">LysR family transcriptional regulator</fullName>
    </submittedName>
</protein>
<dbReference type="Proteomes" id="UP001056681">
    <property type="component" value="Chromosome"/>
</dbReference>
<dbReference type="Pfam" id="PF00126">
    <property type="entry name" value="HTH_1"/>
    <property type="match status" value="1"/>
</dbReference>
<feature type="domain" description="HTH lysR-type" evidence="5">
    <location>
        <begin position="5"/>
        <end position="62"/>
    </location>
</feature>
<evidence type="ECO:0000313" key="7">
    <source>
        <dbReference type="Proteomes" id="UP001056681"/>
    </source>
</evidence>
<dbReference type="PROSITE" id="PS50931">
    <property type="entry name" value="HTH_LYSR"/>
    <property type="match status" value="1"/>
</dbReference>
<gene>
    <name evidence="6" type="ORF">IM816_17840</name>
</gene>
<evidence type="ECO:0000259" key="5">
    <source>
        <dbReference type="PROSITE" id="PS50931"/>
    </source>
</evidence>
<evidence type="ECO:0000256" key="2">
    <source>
        <dbReference type="ARBA" id="ARBA00023015"/>
    </source>
</evidence>
<evidence type="ECO:0000256" key="4">
    <source>
        <dbReference type="ARBA" id="ARBA00023163"/>
    </source>
</evidence>
<dbReference type="SUPFAM" id="SSF53850">
    <property type="entry name" value="Periplasmic binding protein-like II"/>
    <property type="match status" value="1"/>
</dbReference>
<dbReference type="PANTHER" id="PTHR30537">
    <property type="entry name" value="HTH-TYPE TRANSCRIPTIONAL REGULATOR"/>
    <property type="match status" value="1"/>
</dbReference>
<proteinExistence type="inferred from homology"/>
<dbReference type="SUPFAM" id="SSF46785">
    <property type="entry name" value="Winged helix' DNA-binding domain"/>
    <property type="match status" value="1"/>
</dbReference>
<dbReference type="PRINTS" id="PR00039">
    <property type="entry name" value="HTHLYSR"/>
</dbReference>
<keyword evidence="3" id="KW-0238">DNA-binding</keyword>
<dbReference type="RefSeq" id="WP_250339130.1">
    <property type="nucleotide sequence ID" value="NZ_CP063231.1"/>
</dbReference>
<dbReference type="InterPro" id="IPR005119">
    <property type="entry name" value="LysR_subst-bd"/>
</dbReference>
<dbReference type="Pfam" id="PF03466">
    <property type="entry name" value="LysR_substrate"/>
    <property type="match status" value="1"/>
</dbReference>
<dbReference type="Gene3D" id="3.40.190.290">
    <property type="match status" value="1"/>
</dbReference>
<evidence type="ECO:0000256" key="3">
    <source>
        <dbReference type="ARBA" id="ARBA00023125"/>
    </source>
</evidence>
<comment type="similarity">
    <text evidence="1">Belongs to the LysR transcriptional regulatory family.</text>
</comment>
<organism evidence="6 7">
    <name type="scientific">Luteibacter flocculans</name>
    <dbReference type="NCBI Taxonomy" id="2780091"/>
    <lineage>
        <taxon>Bacteria</taxon>
        <taxon>Pseudomonadati</taxon>
        <taxon>Pseudomonadota</taxon>
        <taxon>Gammaproteobacteria</taxon>
        <taxon>Lysobacterales</taxon>
        <taxon>Rhodanobacteraceae</taxon>
        <taxon>Luteibacter</taxon>
    </lineage>
</organism>
<dbReference type="InterPro" id="IPR000847">
    <property type="entry name" value="LysR_HTH_N"/>
</dbReference>
<dbReference type="InterPro" id="IPR036390">
    <property type="entry name" value="WH_DNA-bd_sf"/>
</dbReference>
<dbReference type="EMBL" id="CP063231">
    <property type="protein sequence ID" value="URL58422.1"/>
    <property type="molecule type" value="Genomic_DNA"/>
</dbReference>
<evidence type="ECO:0000313" key="6">
    <source>
        <dbReference type="EMBL" id="URL58422.1"/>
    </source>
</evidence>
<evidence type="ECO:0000256" key="1">
    <source>
        <dbReference type="ARBA" id="ARBA00009437"/>
    </source>
</evidence>
<accession>A0ABY4T2V4</accession>
<dbReference type="InterPro" id="IPR036388">
    <property type="entry name" value="WH-like_DNA-bd_sf"/>
</dbReference>
<dbReference type="InterPro" id="IPR058163">
    <property type="entry name" value="LysR-type_TF_proteobact-type"/>
</dbReference>
<keyword evidence="2" id="KW-0805">Transcription regulation</keyword>
<sequence>MTKGIEWEHYRTFLAVLTEGSLSGAARRLGIAQPTVGRHVSALEAAFGQALFTRTQAGLVPTETAEALRGYAESMHHMAAALEREALSQGEGIRGSVRISASEVIAVEVLPAALARLRREHPLLAIELVPTNRVQDLLQREADIAIRMTPPQQDALVARRIGTIEVGLFARDDYLAACGAPATLDELPNYTLIGFDTETPFVRSAQVRLPFWHRDAFALRCDSDVAHLAMIRAGFGIGACQSAIAARDARLQRVLPDAFSFPLETWVTMHGDLRGSRRCMVVFDALVACMQAHIDSE</sequence>
<dbReference type="Gene3D" id="1.10.10.10">
    <property type="entry name" value="Winged helix-like DNA-binding domain superfamily/Winged helix DNA-binding domain"/>
    <property type="match status" value="1"/>
</dbReference>
<reference evidence="6" key="1">
    <citation type="submission" date="2020-10" db="EMBL/GenBank/DDBJ databases">
        <title>Whole-genome sequence of Luteibacter sp. EIF3.</title>
        <authorList>
            <person name="Friedrich I."/>
            <person name="Hertel R."/>
            <person name="Daniel R."/>
        </authorList>
    </citation>
    <scope>NUCLEOTIDE SEQUENCE</scope>
    <source>
        <strain evidence="6">EIF3</strain>
    </source>
</reference>
<keyword evidence="7" id="KW-1185">Reference proteome</keyword>